<name>A0A1F8DRC1_9BACT</name>
<accession>A0A1F8DRC1</accession>
<dbReference type="InterPro" id="IPR043734">
    <property type="entry name" value="DUF5678"/>
</dbReference>
<gene>
    <name evidence="2" type="ORF">A2755_02100</name>
</gene>
<evidence type="ECO:0000313" key="3">
    <source>
        <dbReference type="Proteomes" id="UP000177029"/>
    </source>
</evidence>
<evidence type="ECO:0000259" key="1">
    <source>
        <dbReference type="Pfam" id="PF18929"/>
    </source>
</evidence>
<organism evidence="2 3">
    <name type="scientific">Candidatus Wolfebacteria bacterium RIFCSPHIGHO2_01_FULL_48_22</name>
    <dbReference type="NCBI Taxonomy" id="1802555"/>
    <lineage>
        <taxon>Bacteria</taxon>
        <taxon>Candidatus Wolfeibacteriota</taxon>
    </lineage>
</organism>
<dbReference type="EMBL" id="MGIP01000011">
    <property type="protein sequence ID" value="OGM91177.1"/>
    <property type="molecule type" value="Genomic_DNA"/>
</dbReference>
<dbReference type="STRING" id="1802555.A2755_02100"/>
<proteinExistence type="predicted"/>
<dbReference type="Pfam" id="PF18929">
    <property type="entry name" value="DUF5678"/>
    <property type="match status" value="1"/>
</dbReference>
<sequence>MTIDWTLICRKYKGLWVGLKKDETTVVASGKTVREVMEKAEKNGYAKPILFRVPSKIVPYIGGM</sequence>
<feature type="domain" description="DUF5678" evidence="1">
    <location>
        <begin position="10"/>
        <end position="56"/>
    </location>
</feature>
<dbReference type="Proteomes" id="UP000177029">
    <property type="component" value="Unassembled WGS sequence"/>
</dbReference>
<evidence type="ECO:0000313" key="2">
    <source>
        <dbReference type="EMBL" id="OGM91177.1"/>
    </source>
</evidence>
<comment type="caution">
    <text evidence="2">The sequence shown here is derived from an EMBL/GenBank/DDBJ whole genome shotgun (WGS) entry which is preliminary data.</text>
</comment>
<protein>
    <recommendedName>
        <fullName evidence="1">DUF5678 domain-containing protein</fullName>
    </recommendedName>
</protein>
<dbReference type="AlphaFoldDB" id="A0A1F8DRC1"/>
<reference evidence="2 3" key="1">
    <citation type="journal article" date="2016" name="Nat. Commun.">
        <title>Thousands of microbial genomes shed light on interconnected biogeochemical processes in an aquifer system.</title>
        <authorList>
            <person name="Anantharaman K."/>
            <person name="Brown C.T."/>
            <person name="Hug L.A."/>
            <person name="Sharon I."/>
            <person name="Castelle C.J."/>
            <person name="Probst A.J."/>
            <person name="Thomas B.C."/>
            <person name="Singh A."/>
            <person name="Wilkins M.J."/>
            <person name="Karaoz U."/>
            <person name="Brodie E.L."/>
            <person name="Williams K.H."/>
            <person name="Hubbard S.S."/>
            <person name="Banfield J.F."/>
        </authorList>
    </citation>
    <scope>NUCLEOTIDE SEQUENCE [LARGE SCALE GENOMIC DNA]</scope>
</reference>